<evidence type="ECO:0000313" key="1">
    <source>
        <dbReference type="EMBL" id="KAK3401982.1"/>
    </source>
</evidence>
<name>A0AAE0PLA8_SORBR</name>
<reference evidence="1" key="2">
    <citation type="submission" date="2023-07" db="EMBL/GenBank/DDBJ databases">
        <authorList>
            <consortium name="Lawrence Berkeley National Laboratory"/>
            <person name="Haridas S."/>
            <person name="Hensen N."/>
            <person name="Bonometti L."/>
            <person name="Westerberg I."/>
            <person name="Brannstrom I.O."/>
            <person name="Guillou S."/>
            <person name="Cros-Aarteil S."/>
            <person name="Calhoun S."/>
            <person name="Kuo A."/>
            <person name="Mondo S."/>
            <person name="Pangilinan J."/>
            <person name="Riley R."/>
            <person name="LaButti K."/>
            <person name="Andreopoulos B."/>
            <person name="Lipzen A."/>
            <person name="Chen C."/>
            <person name="Yanf M."/>
            <person name="Daum C."/>
            <person name="Ng V."/>
            <person name="Clum A."/>
            <person name="Steindorff A."/>
            <person name="Ohm R."/>
            <person name="Martin F."/>
            <person name="Silar P."/>
            <person name="Natvig D."/>
            <person name="Lalanne C."/>
            <person name="Gautier V."/>
            <person name="Ament-velasquez S.L."/>
            <person name="Kruys A."/>
            <person name="Hutchinson M.I."/>
            <person name="Powell A.J."/>
            <person name="Barry K."/>
            <person name="Miller A.N."/>
            <person name="Grigoriev I.V."/>
            <person name="Debuchy R."/>
            <person name="Gladieux P."/>
            <person name="Thoren M.H."/>
            <person name="Johannesson H."/>
        </authorList>
    </citation>
    <scope>NUCLEOTIDE SEQUENCE</scope>
    <source>
        <strain evidence="1">FGSC 1904</strain>
    </source>
</reference>
<proteinExistence type="predicted"/>
<dbReference type="Proteomes" id="UP001281003">
    <property type="component" value="Unassembled WGS sequence"/>
</dbReference>
<gene>
    <name evidence="1" type="ORF">B0T20DRAFT_466920</name>
</gene>
<organism evidence="1 2">
    <name type="scientific">Sordaria brevicollis</name>
    <dbReference type="NCBI Taxonomy" id="83679"/>
    <lineage>
        <taxon>Eukaryota</taxon>
        <taxon>Fungi</taxon>
        <taxon>Dikarya</taxon>
        <taxon>Ascomycota</taxon>
        <taxon>Pezizomycotina</taxon>
        <taxon>Sordariomycetes</taxon>
        <taxon>Sordariomycetidae</taxon>
        <taxon>Sordariales</taxon>
        <taxon>Sordariaceae</taxon>
        <taxon>Sordaria</taxon>
    </lineage>
</organism>
<evidence type="ECO:0000313" key="2">
    <source>
        <dbReference type="Proteomes" id="UP001281003"/>
    </source>
</evidence>
<dbReference type="EMBL" id="JAUTDP010000002">
    <property type="protein sequence ID" value="KAK3401982.1"/>
    <property type="molecule type" value="Genomic_DNA"/>
</dbReference>
<accession>A0AAE0PLA8</accession>
<dbReference type="AlphaFoldDB" id="A0AAE0PLA8"/>
<protein>
    <submittedName>
        <fullName evidence="1">Uncharacterized protein</fullName>
    </submittedName>
</protein>
<keyword evidence="2" id="KW-1185">Reference proteome</keyword>
<sequence length="216" mass="24660">MSPFINSFNIEPVIAPLCNFSFVPRSTDSINGWKNETRPWFTLARTLGFGAQRQPLSKARLFLPLHNQFPMPWLLTAYRDYWLGVSQPPIQGRKRYNIHIPIWLCPARRIASDPTPCWTPSRHLKRAEPARAREIRDYNYLEALDEVIQSSNGTPRLIVFPYKLLMTFVEESRGPSYPPPPLRLTDNTSSIPPPTLPKRACCAKSAKTRAVVWSGG</sequence>
<comment type="caution">
    <text evidence="1">The sequence shown here is derived from an EMBL/GenBank/DDBJ whole genome shotgun (WGS) entry which is preliminary data.</text>
</comment>
<reference evidence="1" key="1">
    <citation type="journal article" date="2023" name="Mol. Phylogenet. Evol.">
        <title>Genome-scale phylogeny and comparative genomics of the fungal order Sordariales.</title>
        <authorList>
            <person name="Hensen N."/>
            <person name="Bonometti L."/>
            <person name="Westerberg I."/>
            <person name="Brannstrom I.O."/>
            <person name="Guillou S."/>
            <person name="Cros-Aarteil S."/>
            <person name="Calhoun S."/>
            <person name="Haridas S."/>
            <person name="Kuo A."/>
            <person name="Mondo S."/>
            <person name="Pangilinan J."/>
            <person name="Riley R."/>
            <person name="LaButti K."/>
            <person name="Andreopoulos B."/>
            <person name="Lipzen A."/>
            <person name="Chen C."/>
            <person name="Yan M."/>
            <person name="Daum C."/>
            <person name="Ng V."/>
            <person name="Clum A."/>
            <person name="Steindorff A."/>
            <person name="Ohm R.A."/>
            <person name="Martin F."/>
            <person name="Silar P."/>
            <person name="Natvig D.O."/>
            <person name="Lalanne C."/>
            <person name="Gautier V."/>
            <person name="Ament-Velasquez S.L."/>
            <person name="Kruys A."/>
            <person name="Hutchinson M.I."/>
            <person name="Powell A.J."/>
            <person name="Barry K."/>
            <person name="Miller A.N."/>
            <person name="Grigoriev I.V."/>
            <person name="Debuchy R."/>
            <person name="Gladieux P."/>
            <person name="Hiltunen Thoren M."/>
            <person name="Johannesson H."/>
        </authorList>
    </citation>
    <scope>NUCLEOTIDE SEQUENCE</scope>
    <source>
        <strain evidence="1">FGSC 1904</strain>
    </source>
</reference>